<organism evidence="1">
    <name type="scientific">marine metagenome</name>
    <dbReference type="NCBI Taxonomy" id="408172"/>
    <lineage>
        <taxon>unclassified sequences</taxon>
        <taxon>metagenomes</taxon>
        <taxon>ecological metagenomes</taxon>
    </lineage>
</organism>
<reference evidence="1" key="1">
    <citation type="submission" date="2018-05" db="EMBL/GenBank/DDBJ databases">
        <authorList>
            <person name="Lanie J.A."/>
            <person name="Ng W.-L."/>
            <person name="Kazmierczak K.M."/>
            <person name="Andrzejewski T.M."/>
            <person name="Davidsen T.M."/>
            <person name="Wayne K.J."/>
            <person name="Tettelin H."/>
            <person name="Glass J.I."/>
            <person name="Rusch D."/>
            <person name="Podicherti R."/>
            <person name="Tsui H.-C.T."/>
            <person name="Winkler M.E."/>
        </authorList>
    </citation>
    <scope>NUCLEOTIDE SEQUENCE</scope>
</reference>
<sequence length="81" mass="9748">KNISNKYIFSPVKVLDRHRWLPSYNSAVDFVAENSNGHVVTIKTGFYQYRSKFLRFIDSYFSRKFPNVFTYVVFFHIKKDK</sequence>
<name>A0A383D2K6_9ZZZZ</name>
<protein>
    <submittedName>
        <fullName evidence="1">Uncharacterized protein</fullName>
    </submittedName>
</protein>
<proteinExistence type="predicted"/>
<gene>
    <name evidence="1" type="ORF">METZ01_LOCUS491394</name>
</gene>
<accession>A0A383D2K6</accession>
<dbReference type="EMBL" id="UINC01213660">
    <property type="protein sequence ID" value="SVE38540.1"/>
    <property type="molecule type" value="Genomic_DNA"/>
</dbReference>
<feature type="non-terminal residue" evidence="1">
    <location>
        <position position="1"/>
    </location>
</feature>
<dbReference type="AlphaFoldDB" id="A0A383D2K6"/>
<evidence type="ECO:0000313" key="1">
    <source>
        <dbReference type="EMBL" id="SVE38540.1"/>
    </source>
</evidence>